<dbReference type="EC" id="3.7.-.-" evidence="7"/>
<dbReference type="KEGG" id="bfk:QN062_09695"/>
<name>A0AB39UL77_9BIFI</name>
<dbReference type="GO" id="GO:0044281">
    <property type="term" value="P:small molecule metabolic process"/>
    <property type="evidence" value="ECO:0007669"/>
    <property type="project" value="UniProtKB-ARBA"/>
</dbReference>
<dbReference type="SUPFAM" id="SSF56529">
    <property type="entry name" value="FAH"/>
    <property type="match status" value="1"/>
</dbReference>
<dbReference type="GO" id="GO:0046872">
    <property type="term" value="F:metal ion binding"/>
    <property type="evidence" value="ECO:0007669"/>
    <property type="project" value="UniProtKB-KW"/>
</dbReference>
<evidence type="ECO:0000313" key="7">
    <source>
        <dbReference type="EMBL" id="XDS49410.1"/>
    </source>
</evidence>
<dbReference type="Gene3D" id="3.90.850.10">
    <property type="entry name" value="Fumarylacetoacetase-like, C-terminal domain"/>
    <property type="match status" value="1"/>
</dbReference>
<evidence type="ECO:0000313" key="8">
    <source>
        <dbReference type="EMBL" id="XDS50629.1"/>
    </source>
</evidence>
<dbReference type="PANTHER" id="PTHR42796">
    <property type="entry name" value="FUMARYLACETOACETATE HYDROLASE DOMAIN-CONTAINING PROTEIN 2A-RELATED"/>
    <property type="match status" value="1"/>
</dbReference>
<dbReference type="Gene3D" id="2.30.30.370">
    <property type="entry name" value="FAH"/>
    <property type="match status" value="1"/>
</dbReference>
<evidence type="ECO:0000259" key="4">
    <source>
        <dbReference type="Pfam" id="PF01557"/>
    </source>
</evidence>
<keyword evidence="7" id="KW-0378">Hydrolase</keyword>
<dbReference type="InterPro" id="IPR051121">
    <property type="entry name" value="FAH"/>
</dbReference>
<evidence type="ECO:0000256" key="1">
    <source>
        <dbReference type="ARBA" id="ARBA00010211"/>
    </source>
</evidence>
<feature type="region of interest" description="Disordered" evidence="3">
    <location>
        <begin position="63"/>
        <end position="83"/>
    </location>
</feature>
<reference evidence="7" key="1">
    <citation type="submission" date="2023-07" db="EMBL/GenBank/DDBJ databases">
        <title>Bifidobacterium aquikefiriaerophilum sp. nov. and Bifidobacterium eccum sp. nov., isolated from water kefir.</title>
        <authorList>
            <person name="Breselge S."/>
            <person name="Bellassi P."/>
            <person name="Barcenilla C."/>
            <person name="Alvarez-Ordonez A."/>
            <person name="Morelli L."/>
            <person name="Cotter P.D."/>
        </authorList>
    </citation>
    <scope>NUCLEOTIDE SEQUENCE</scope>
    <source>
        <strain evidence="8">WK012_4_13</strain>
        <strain evidence="7">WK013_4_14</strain>
        <strain evidence="6">WK048_4_13</strain>
    </source>
</reference>
<dbReference type="InterPro" id="IPR018833">
    <property type="entry name" value="Rv2993c-like_N"/>
</dbReference>
<evidence type="ECO:0000256" key="3">
    <source>
        <dbReference type="SAM" id="MobiDB-lite"/>
    </source>
</evidence>
<dbReference type="RefSeq" id="WP_369341592.1">
    <property type="nucleotide sequence ID" value="NZ_CP129675.1"/>
</dbReference>
<keyword evidence="2" id="KW-0479">Metal-binding</keyword>
<dbReference type="InterPro" id="IPR011234">
    <property type="entry name" value="Fumarylacetoacetase-like_C"/>
</dbReference>
<dbReference type="Pfam" id="PF01557">
    <property type="entry name" value="FAA_hydrolase"/>
    <property type="match status" value="1"/>
</dbReference>
<feature type="domain" description="Fumarylacetoacetase-like C-terminal" evidence="4">
    <location>
        <begin position="67"/>
        <end position="244"/>
    </location>
</feature>
<dbReference type="EMBL" id="CP129675">
    <property type="protein sequence ID" value="XDS45807.1"/>
    <property type="molecule type" value="Genomic_DNA"/>
</dbReference>
<dbReference type="GO" id="GO:0016787">
    <property type="term" value="F:hydrolase activity"/>
    <property type="evidence" value="ECO:0007669"/>
    <property type="project" value="UniProtKB-KW"/>
</dbReference>
<feature type="domain" description="Rv2993c-like N-terminal" evidence="5">
    <location>
        <begin position="1"/>
        <end position="50"/>
    </location>
</feature>
<dbReference type="InterPro" id="IPR036663">
    <property type="entry name" value="Fumarylacetoacetase_C_sf"/>
</dbReference>
<organism evidence="7">
    <name type="scientific">Bifidobacterium fermentum</name>
    <dbReference type="NCBI Taxonomy" id="3059035"/>
    <lineage>
        <taxon>Bacteria</taxon>
        <taxon>Bacillati</taxon>
        <taxon>Actinomycetota</taxon>
        <taxon>Actinomycetes</taxon>
        <taxon>Bifidobacteriales</taxon>
        <taxon>Bifidobacteriaceae</taxon>
        <taxon>Bifidobacterium</taxon>
    </lineage>
</organism>
<dbReference type="EMBL" id="CP129683">
    <property type="protein sequence ID" value="XDS50629.1"/>
    <property type="molecule type" value="Genomic_DNA"/>
</dbReference>
<evidence type="ECO:0000313" key="6">
    <source>
        <dbReference type="EMBL" id="XDS45807.1"/>
    </source>
</evidence>
<comment type="similarity">
    <text evidence="1">Belongs to the FAH family.</text>
</comment>
<dbReference type="PANTHER" id="PTHR42796:SF4">
    <property type="entry name" value="FUMARYLACETOACETATE HYDROLASE DOMAIN-CONTAINING PROTEIN 2A"/>
    <property type="match status" value="1"/>
</dbReference>
<evidence type="ECO:0000259" key="5">
    <source>
        <dbReference type="Pfam" id="PF10370"/>
    </source>
</evidence>
<gene>
    <name evidence="8" type="ORF">QN062_09695</name>
    <name evidence="7" type="ORF">QN216_03905</name>
    <name evidence="6" type="ORF">QN217_06540</name>
</gene>
<proteinExistence type="inferred from homology"/>
<protein>
    <submittedName>
        <fullName evidence="7">Fumarylacetoacetate hydrolase family protein</fullName>
        <ecNumber evidence="7">3.7.-.-</ecNumber>
    </submittedName>
</protein>
<dbReference type="AlphaFoldDB" id="A0AB39UL77"/>
<evidence type="ECO:0000256" key="2">
    <source>
        <dbReference type="ARBA" id="ARBA00022723"/>
    </source>
</evidence>
<dbReference type="Pfam" id="PF10370">
    <property type="entry name" value="Rv2993c-like_N"/>
    <property type="match status" value="1"/>
</dbReference>
<dbReference type="EMBL" id="CP129682">
    <property type="protein sequence ID" value="XDS49410.1"/>
    <property type="molecule type" value="Genomic_DNA"/>
</dbReference>
<sequence>MKLARISTVHGPAPAVLEGESWAVIRDMFDTELIKTGERIPLAQARLLAPTVPRIVLGMAHNSGPEDRKIPPQAFSKSSRTVVGPGSPIEIDTGLGAVNIEGELAIVFRNFARRLSPEEVPAAILGATIGNDVTAIDQIPLDEKMTQVKNGDGFTPLGPVIETDISWDNAPIDVAIDGVQAASGSTAGLAWTIAEQVSYLTKYLTFGPGDVLLTGSPQTAAPVMPGQNVSITIPQIGTLENPVVALSGSASQS</sequence>
<accession>A0AB39UL77</accession>